<dbReference type="SMART" id="SM00086">
    <property type="entry name" value="PAC"/>
    <property type="match status" value="4"/>
</dbReference>
<dbReference type="PRINTS" id="PR00344">
    <property type="entry name" value="BCTRLSENSOR"/>
</dbReference>
<evidence type="ECO:0000313" key="22">
    <source>
        <dbReference type="EMBL" id="AFZ24099.1"/>
    </source>
</evidence>
<dbReference type="Gene3D" id="1.10.10.10">
    <property type="entry name" value="Winged helix-like DNA-binding domain superfamily/Winged helix DNA-binding domain"/>
    <property type="match status" value="1"/>
</dbReference>
<dbReference type="SUPFAM" id="SSF47384">
    <property type="entry name" value="Homodimeric domain of signal transducing histidine kinase"/>
    <property type="match status" value="1"/>
</dbReference>
<dbReference type="eggNOG" id="COG2198">
    <property type="taxonomic scope" value="Bacteria"/>
</dbReference>
<dbReference type="InterPro" id="IPR035965">
    <property type="entry name" value="PAS-like_dom_sf"/>
</dbReference>
<dbReference type="PANTHER" id="PTHR43547:SF2">
    <property type="entry name" value="HYBRID SIGNAL TRANSDUCTION HISTIDINE KINASE C"/>
    <property type="match status" value="1"/>
</dbReference>
<evidence type="ECO:0000259" key="17">
    <source>
        <dbReference type="PROSITE" id="PS50110"/>
    </source>
</evidence>
<dbReference type="InterPro" id="IPR001867">
    <property type="entry name" value="OmpR/PhoB-type_DNA-bd"/>
</dbReference>
<feature type="domain" description="Response regulatory" evidence="17">
    <location>
        <begin position="368"/>
        <end position="484"/>
    </location>
</feature>
<dbReference type="CDD" id="cd00383">
    <property type="entry name" value="trans_reg_C"/>
    <property type="match status" value="1"/>
</dbReference>
<dbReference type="InterPro" id="IPR036388">
    <property type="entry name" value="WH-like_DNA-bd_sf"/>
</dbReference>
<protein>
    <recommendedName>
        <fullName evidence="2">histidine kinase</fullName>
        <ecNumber evidence="2">2.7.13.3</ecNumber>
    </recommendedName>
</protein>
<evidence type="ECO:0000256" key="6">
    <source>
        <dbReference type="ARBA" id="ARBA00023012"/>
    </source>
</evidence>
<reference evidence="22 23" key="1">
    <citation type="submission" date="2012-06" db="EMBL/GenBank/DDBJ databases">
        <title>Finished chromosome of genome of Cylindrospermum stagnale PCC 7417.</title>
        <authorList>
            <consortium name="US DOE Joint Genome Institute"/>
            <person name="Gugger M."/>
            <person name="Coursin T."/>
            <person name="Rippka R."/>
            <person name="Tandeau De Marsac N."/>
            <person name="Huntemann M."/>
            <person name="Wei C.-L."/>
            <person name="Han J."/>
            <person name="Detter J.C."/>
            <person name="Han C."/>
            <person name="Tapia R."/>
            <person name="Chen A."/>
            <person name="Kyrpides N."/>
            <person name="Mavromatis K."/>
            <person name="Markowitz V."/>
            <person name="Szeto E."/>
            <person name="Ivanova N."/>
            <person name="Pagani I."/>
            <person name="Pati A."/>
            <person name="Goodwin L."/>
            <person name="Nordberg H.P."/>
            <person name="Cantor M.N."/>
            <person name="Hua S.X."/>
            <person name="Woyke T."/>
            <person name="Kerfeld C.A."/>
        </authorList>
    </citation>
    <scope>NUCLEOTIDE SEQUENCE [LARGE SCALE GENOMIC DNA]</scope>
    <source>
        <strain evidence="22 23">PCC 7417</strain>
    </source>
</reference>
<dbReference type="CDD" id="cd16922">
    <property type="entry name" value="HATPase_EvgS-ArcB-TorS-like"/>
    <property type="match status" value="1"/>
</dbReference>
<feature type="domain" description="HPt" evidence="20">
    <location>
        <begin position="252"/>
        <end position="359"/>
    </location>
</feature>
<keyword evidence="5" id="KW-0418">Kinase</keyword>
<evidence type="ECO:0000256" key="9">
    <source>
        <dbReference type="ARBA" id="ARBA00023136"/>
    </source>
</evidence>
<dbReference type="Gene3D" id="1.10.287.130">
    <property type="match status" value="1"/>
</dbReference>
<dbReference type="GO" id="GO:0000155">
    <property type="term" value="F:phosphorelay sensor kinase activity"/>
    <property type="evidence" value="ECO:0007669"/>
    <property type="project" value="InterPro"/>
</dbReference>
<feature type="modified residue" description="4-aspartylphosphate" evidence="13">
    <location>
        <position position="1780"/>
    </location>
</feature>
<dbReference type="eggNOG" id="COG0745">
    <property type="taxonomic scope" value="Bacteria"/>
</dbReference>
<evidence type="ECO:0000256" key="14">
    <source>
        <dbReference type="PROSITE-ProRule" id="PRU01091"/>
    </source>
</evidence>
<dbReference type="PROSITE" id="PS50109">
    <property type="entry name" value="HIS_KIN"/>
    <property type="match status" value="1"/>
</dbReference>
<dbReference type="eggNOG" id="COG2204">
    <property type="taxonomic scope" value="Bacteria"/>
</dbReference>
<feature type="domain" description="Histidine kinase" evidence="16">
    <location>
        <begin position="1368"/>
        <end position="1585"/>
    </location>
</feature>
<evidence type="ECO:0000256" key="7">
    <source>
        <dbReference type="ARBA" id="ARBA00023015"/>
    </source>
</evidence>
<dbReference type="HOGENOM" id="CLU_002201_1_0_3"/>
<dbReference type="CDD" id="cd00082">
    <property type="entry name" value="HisKA"/>
    <property type="match status" value="1"/>
</dbReference>
<evidence type="ECO:0000259" key="19">
    <source>
        <dbReference type="PROSITE" id="PS50113"/>
    </source>
</evidence>
<evidence type="ECO:0000256" key="3">
    <source>
        <dbReference type="ARBA" id="ARBA00022553"/>
    </source>
</evidence>
<evidence type="ECO:0000256" key="15">
    <source>
        <dbReference type="SAM" id="MobiDB-lite"/>
    </source>
</evidence>
<dbReference type="PROSITE" id="PS50894">
    <property type="entry name" value="HPT"/>
    <property type="match status" value="1"/>
</dbReference>
<dbReference type="SMART" id="SM00388">
    <property type="entry name" value="HisKA"/>
    <property type="match status" value="1"/>
</dbReference>
<evidence type="ECO:0000259" key="21">
    <source>
        <dbReference type="PROSITE" id="PS51755"/>
    </source>
</evidence>
<dbReference type="SUPFAM" id="SSF55874">
    <property type="entry name" value="ATPase domain of HSP90 chaperone/DNA topoisomerase II/histidine kinase"/>
    <property type="match status" value="1"/>
</dbReference>
<evidence type="ECO:0000256" key="11">
    <source>
        <dbReference type="ARBA" id="ARBA00055745"/>
    </source>
</evidence>
<dbReference type="Pfam" id="PF00072">
    <property type="entry name" value="Response_reg"/>
    <property type="match status" value="4"/>
</dbReference>
<dbReference type="InterPro" id="IPR000700">
    <property type="entry name" value="PAS-assoc_C"/>
</dbReference>
<feature type="domain" description="Response regulatory" evidence="17">
    <location>
        <begin position="1731"/>
        <end position="1847"/>
    </location>
</feature>
<feature type="modified residue" description="4-aspartylphosphate" evidence="13">
    <location>
        <position position="542"/>
    </location>
</feature>
<feature type="domain" description="PAS" evidence="18">
    <location>
        <begin position="937"/>
        <end position="1009"/>
    </location>
</feature>
<dbReference type="PROSITE" id="PS50112">
    <property type="entry name" value="PAS"/>
    <property type="match status" value="3"/>
</dbReference>
<evidence type="ECO:0000259" key="18">
    <source>
        <dbReference type="PROSITE" id="PS50112"/>
    </source>
</evidence>
<feature type="domain" description="PAS" evidence="18">
    <location>
        <begin position="1072"/>
        <end position="1142"/>
    </location>
</feature>
<evidence type="ECO:0000256" key="4">
    <source>
        <dbReference type="ARBA" id="ARBA00022679"/>
    </source>
</evidence>
<dbReference type="InterPro" id="IPR013656">
    <property type="entry name" value="PAS_4"/>
</dbReference>
<dbReference type="Pfam" id="PF08447">
    <property type="entry name" value="PAS_3"/>
    <property type="match status" value="1"/>
</dbReference>
<feature type="DNA-binding region" description="OmpR/PhoB-type" evidence="14">
    <location>
        <begin position="124"/>
        <end position="223"/>
    </location>
</feature>
<dbReference type="SMART" id="SM00448">
    <property type="entry name" value="REC"/>
    <property type="match status" value="5"/>
</dbReference>
<sequence>MKILVVEDDELNAYALTAVLTDQNYAVEVASDGDVAWDLIETYNYDLILLDVMLPKLDGISLCRQIRASGRQVPILLLTGCGSSHEKATGLDAGADDYVVKPFEQEELVARVRALLRRGGVTSQPVLEWSSLRLDPSSCEVTYADDLLSLTPKEYALLELFLRNNRRVFSCGMILEHLWSYEDTPGEEAVRTHIKGLRQKLKAVGAPGDLVETVYGIGYRLKSQEEEGAKISPGKSSGTKQPESDLPKQQQTLAAIGGIWQRFRGRVDEQVKVLEQAAVAVGQKCLNLELRSQATQEAHTLAGSLGTFGLAWANDLARRIELLLKSGKTLSASEISNLQTWVKLLRQEIEVNAEKAVFLPPTVEENPLVLVVEGDTTLGEQLATESANWGLKVKIATSLDAARTQLYQKPPSVVLLDPSVAAHQEDSGNFLGELCQCQPPIPVLVFTDQTDFTNRLQVARNGRHTFLQKPMPTAQVLEAVTQVLQNAPHAEAKILVVDDDPKILALLQTLLSPWGLKVIALNDPRQFWETLEAVTPDMLILDVEMPYTNGIELCQVVRNDPRWSELPILFLTVHSDAEIVNQVFSIGADDFVSKPIIGPELVTRIINRLERIRLRRRITQTPKTPVAEQENHWRAIFDAEPECVKMVAADGTLLAMNPAGLAMIEANSSTTVIGKSVYSLIAPEYQEAFRKLNESVCQGNHESMQFEIISFQGNRRWLETHAVPLRNKADGKIVQLAITRDITQNKRAETEIGRMNRTIQTLSACNQALVRAQDESELLQQICQIIVEVGGYRLAWVGLAEHDAEKHIRPAAQAGYEDGSLQSLNLSWGDTIHGQCPAGLAIRTGKTSIIQNIFTDPNYQIWECQASNSGYTSSIALPLTADNQAFGALNIYAAIADAFDADEVKLLKELADDLAYGIVALRNQRDRQLAQMALRESEERLSLALEAVNLGSWDWNITTNQIIWSDSNARLYGLAPGTFNGTYEAFCACVLPEDREALQQSITLACQQKIDYSHEFRVVWPDGSIHWIERKGRFYYNAAGEPIRMLGTSKDISERQAALHERKQVESALQQSESSYQQLVELCPEAIFIQNEEKFVFLNSAAINLFGATQAEELLGKQILDFVHPSSQAVVQERITYLREIKQPVPLLEQKWMRLDNTVMDLEVVAAPFVYQGKPAAQVVARDITQRKQMEADIYNAKNELELRVAERTGELIKVNQQLQSELDERQRTQEALRISQTRFEGILSIADDAIISIDGNQCITLFNQGAEKIFGYSAQEVIGQRLDLLLPLRFSQVHRQHVVDFGKSPSLARRMGERRELFGRRRDGTEFPAEASISKLDVGQEAVYTVILRDITERKQIERMKDEFVSVVSHELRTPLTSIHGSLGMLASGLLPTDSEQGKRLLQIATDSTERLVRLINDILDIERIESGEVKMERESCNVLDLIGSVVNILQPLADKAKVTLAMNSLSIQLWADPDRIVQTLTNLLSNAIKFSASGSTVWLTAQRQEDEILLMVKDTGRGIPAEKLDSIFERFQQVDSSDSRNHEGTGLGLAISKSIVQQHGGRIWVESVLGEGSSFYFTIPIIEPPQSAELETAQIQVSELVTQDSPLVLVCDDDSLIRTDLRTLLEQRGYRVVAVATGEEAIAQAVSQNPDVILLDLLMPGMNGWETMAVLKEREDTKDIPILICSVYKPCQSNQPGADFVDWLSKPVEESYLLQSLRQLISEPSKRVRILIVEDDNDLADLLITIFERHEIETFLAKTGREAIRLSQRVNPDVLILDLILPESDGFTVVDWLQQHNQLCSIPVFVYSAKDLDASERQRLKLGHTEFLTKGRVTIQEFEQRVMDLLGRLTHNQQAEGDNGSKTNSSG</sequence>
<dbReference type="InterPro" id="IPR029016">
    <property type="entry name" value="GAF-like_dom_sf"/>
</dbReference>
<dbReference type="GO" id="GO:0006355">
    <property type="term" value="P:regulation of DNA-templated transcription"/>
    <property type="evidence" value="ECO:0007669"/>
    <property type="project" value="InterPro"/>
</dbReference>
<dbReference type="STRING" id="56107.Cylst_1842"/>
<dbReference type="Proteomes" id="UP000010475">
    <property type="component" value="Chromosome"/>
</dbReference>
<dbReference type="Gene3D" id="3.30.565.10">
    <property type="entry name" value="Histidine kinase-like ATPase, C-terminal domain"/>
    <property type="match status" value="1"/>
</dbReference>
<dbReference type="eggNOG" id="COG2203">
    <property type="taxonomic scope" value="Bacteria"/>
</dbReference>
<evidence type="ECO:0000256" key="10">
    <source>
        <dbReference type="ARBA" id="ARBA00023163"/>
    </source>
</evidence>
<dbReference type="InterPro" id="IPR004358">
    <property type="entry name" value="Sig_transdc_His_kin-like_C"/>
</dbReference>
<keyword evidence="23" id="KW-1185">Reference proteome</keyword>
<feature type="modified residue" description="Phosphohistidine" evidence="12">
    <location>
        <position position="299"/>
    </location>
</feature>
<evidence type="ECO:0000256" key="8">
    <source>
        <dbReference type="ARBA" id="ARBA00023125"/>
    </source>
</evidence>
<name>K9WWC4_9NOST</name>
<dbReference type="Pfam" id="PF02518">
    <property type="entry name" value="HATPase_c"/>
    <property type="match status" value="1"/>
</dbReference>
<dbReference type="InterPro" id="IPR005467">
    <property type="entry name" value="His_kinase_dom"/>
</dbReference>
<keyword evidence="6" id="KW-0902">Two-component regulatory system</keyword>
<organism evidence="22 23">
    <name type="scientific">Cylindrospermum stagnale PCC 7417</name>
    <dbReference type="NCBI Taxonomy" id="56107"/>
    <lineage>
        <taxon>Bacteria</taxon>
        <taxon>Bacillati</taxon>
        <taxon>Cyanobacteriota</taxon>
        <taxon>Cyanophyceae</taxon>
        <taxon>Nostocales</taxon>
        <taxon>Nostocaceae</taxon>
        <taxon>Cylindrospermum</taxon>
    </lineage>
</organism>
<dbReference type="PROSITE" id="PS50113">
    <property type="entry name" value="PAC"/>
    <property type="match status" value="3"/>
</dbReference>
<feature type="domain" description="PAC" evidence="19">
    <location>
        <begin position="1012"/>
        <end position="1064"/>
    </location>
</feature>
<dbReference type="InterPro" id="IPR013655">
    <property type="entry name" value="PAS_fold_3"/>
</dbReference>
<dbReference type="InterPro" id="IPR008207">
    <property type="entry name" value="Sig_transdc_His_kin_Hpt_dom"/>
</dbReference>
<proteinExistence type="predicted"/>
<dbReference type="SUPFAM" id="SSF55785">
    <property type="entry name" value="PYP-like sensor domain (PAS domain)"/>
    <property type="match status" value="4"/>
</dbReference>
<dbReference type="eggNOG" id="COG3437">
    <property type="taxonomic scope" value="Bacteria"/>
</dbReference>
<dbReference type="InterPro" id="IPR001789">
    <property type="entry name" value="Sig_transdc_resp-reg_receiver"/>
</dbReference>
<dbReference type="OrthoDB" id="442759at2"/>
<evidence type="ECO:0000256" key="12">
    <source>
        <dbReference type="PROSITE-ProRule" id="PRU00110"/>
    </source>
</evidence>
<dbReference type="Gene3D" id="1.20.120.160">
    <property type="entry name" value="HPT domain"/>
    <property type="match status" value="1"/>
</dbReference>
<feature type="domain" description="OmpR/PhoB-type" evidence="21">
    <location>
        <begin position="124"/>
        <end position="223"/>
    </location>
</feature>
<dbReference type="KEGG" id="csg:Cylst_1842"/>
<dbReference type="GO" id="GO:0003677">
    <property type="term" value="F:DNA binding"/>
    <property type="evidence" value="ECO:0007669"/>
    <property type="project" value="UniProtKB-UniRule"/>
</dbReference>
<dbReference type="FunFam" id="3.30.565.10:FF:000006">
    <property type="entry name" value="Sensor histidine kinase WalK"/>
    <property type="match status" value="1"/>
</dbReference>
<dbReference type="RefSeq" id="WP_015207355.1">
    <property type="nucleotide sequence ID" value="NC_019757.1"/>
</dbReference>
<dbReference type="InterPro" id="IPR000014">
    <property type="entry name" value="PAS"/>
</dbReference>
<feature type="domain" description="PAC" evidence="19">
    <location>
        <begin position="702"/>
        <end position="754"/>
    </location>
</feature>
<dbReference type="Pfam" id="PF00989">
    <property type="entry name" value="PAS"/>
    <property type="match status" value="1"/>
</dbReference>
<dbReference type="eggNOG" id="COG5002">
    <property type="taxonomic scope" value="Bacteria"/>
</dbReference>
<dbReference type="SUPFAM" id="SSF55781">
    <property type="entry name" value="GAF domain-like"/>
    <property type="match status" value="1"/>
</dbReference>
<dbReference type="SMART" id="SM00387">
    <property type="entry name" value="HATPase_c"/>
    <property type="match status" value="1"/>
</dbReference>
<dbReference type="EMBL" id="CP003642">
    <property type="protein sequence ID" value="AFZ24099.1"/>
    <property type="molecule type" value="Genomic_DNA"/>
</dbReference>
<accession>K9WWC4</accession>
<dbReference type="SMART" id="SM00862">
    <property type="entry name" value="Trans_reg_C"/>
    <property type="match status" value="1"/>
</dbReference>
<evidence type="ECO:0000256" key="2">
    <source>
        <dbReference type="ARBA" id="ARBA00012438"/>
    </source>
</evidence>
<dbReference type="FunFam" id="1.10.287.130:FF:000001">
    <property type="entry name" value="Two-component sensor histidine kinase"/>
    <property type="match status" value="1"/>
</dbReference>
<keyword evidence="8 14" id="KW-0238">DNA-binding</keyword>
<evidence type="ECO:0000259" key="20">
    <source>
        <dbReference type="PROSITE" id="PS50894"/>
    </source>
</evidence>
<dbReference type="PROSITE" id="PS51755">
    <property type="entry name" value="OMPR_PHOB"/>
    <property type="match status" value="1"/>
</dbReference>
<dbReference type="SMART" id="SM00091">
    <property type="entry name" value="PAS"/>
    <property type="match status" value="4"/>
</dbReference>
<keyword evidence="7" id="KW-0805">Transcription regulation</keyword>
<dbReference type="CDD" id="cd00156">
    <property type="entry name" value="REC"/>
    <property type="match status" value="3"/>
</dbReference>
<dbReference type="Pfam" id="PF13426">
    <property type="entry name" value="PAS_9"/>
    <property type="match status" value="1"/>
</dbReference>
<dbReference type="InterPro" id="IPR001610">
    <property type="entry name" value="PAC"/>
</dbReference>
<feature type="domain" description="PAC" evidence="19">
    <location>
        <begin position="1314"/>
        <end position="1364"/>
    </location>
</feature>
<feature type="domain" description="Response regulatory" evidence="17">
    <location>
        <begin position="1609"/>
        <end position="1723"/>
    </location>
</feature>
<dbReference type="InterPro" id="IPR003594">
    <property type="entry name" value="HATPase_dom"/>
</dbReference>
<dbReference type="Pfam" id="PF13185">
    <property type="entry name" value="GAF_2"/>
    <property type="match status" value="1"/>
</dbReference>
<dbReference type="eggNOG" id="COG2202">
    <property type="taxonomic scope" value="Bacteria"/>
</dbReference>
<dbReference type="InterPro" id="IPR013767">
    <property type="entry name" value="PAS_fold"/>
</dbReference>
<dbReference type="InterPro" id="IPR036641">
    <property type="entry name" value="HPT_dom_sf"/>
</dbReference>
<dbReference type="Gene3D" id="6.10.250.690">
    <property type="match status" value="1"/>
</dbReference>
<feature type="domain" description="PAS" evidence="18">
    <location>
        <begin position="1236"/>
        <end position="1288"/>
    </location>
</feature>
<keyword evidence="10" id="KW-0804">Transcription</keyword>
<dbReference type="InterPro" id="IPR036097">
    <property type="entry name" value="HisK_dim/P_sf"/>
</dbReference>
<dbReference type="Pfam" id="PF00512">
    <property type="entry name" value="HisKA"/>
    <property type="match status" value="1"/>
</dbReference>
<dbReference type="EC" id="2.7.13.3" evidence="2"/>
<feature type="domain" description="Response regulatory" evidence="17">
    <location>
        <begin position="493"/>
        <end position="609"/>
    </location>
</feature>
<evidence type="ECO:0000256" key="1">
    <source>
        <dbReference type="ARBA" id="ARBA00000085"/>
    </source>
</evidence>
<dbReference type="Pfam" id="PF01627">
    <property type="entry name" value="Hpt"/>
    <property type="match status" value="1"/>
</dbReference>
<feature type="region of interest" description="Disordered" evidence="15">
    <location>
        <begin position="226"/>
        <end position="248"/>
    </location>
</feature>
<gene>
    <name evidence="22" type="ORF">Cylst_1842</name>
</gene>
<dbReference type="InterPro" id="IPR011006">
    <property type="entry name" value="CheY-like_superfamily"/>
</dbReference>
<dbReference type="InterPro" id="IPR036890">
    <property type="entry name" value="HATPase_C_sf"/>
</dbReference>
<keyword evidence="9" id="KW-0472">Membrane</keyword>
<dbReference type="SUPFAM" id="SSF52172">
    <property type="entry name" value="CheY-like"/>
    <property type="match status" value="5"/>
</dbReference>
<feature type="domain" description="Response regulatory" evidence="17">
    <location>
        <begin position="2"/>
        <end position="116"/>
    </location>
</feature>
<dbReference type="Gene3D" id="3.40.50.2300">
    <property type="match status" value="5"/>
</dbReference>
<dbReference type="SUPFAM" id="SSF47226">
    <property type="entry name" value="Histidine-containing phosphotransfer domain, HPT domain"/>
    <property type="match status" value="1"/>
</dbReference>
<dbReference type="PROSITE" id="PS50110">
    <property type="entry name" value="RESPONSE_REGULATORY"/>
    <property type="match status" value="5"/>
</dbReference>
<comment type="function">
    <text evidence="11">Photoreceptor which exists in two forms that are reversibly interconvertible by light: the R form that absorbs maximally in the red region of the spectrum and the FR form that absorbs maximally in the far-red region.</text>
</comment>
<feature type="modified residue" description="4-aspartylphosphate" evidence="13">
    <location>
        <position position="51"/>
    </location>
</feature>
<evidence type="ECO:0000256" key="13">
    <source>
        <dbReference type="PROSITE-ProRule" id="PRU00169"/>
    </source>
</evidence>
<keyword evidence="4" id="KW-0808">Transferase</keyword>
<dbReference type="PANTHER" id="PTHR43547">
    <property type="entry name" value="TWO-COMPONENT HISTIDINE KINASE"/>
    <property type="match status" value="1"/>
</dbReference>
<dbReference type="PATRIC" id="fig|56107.3.peg.2046"/>
<dbReference type="Gene3D" id="3.30.450.20">
    <property type="entry name" value="PAS domain"/>
    <property type="match status" value="4"/>
</dbReference>
<dbReference type="Gene3D" id="2.10.70.100">
    <property type="match status" value="1"/>
</dbReference>
<evidence type="ECO:0000256" key="5">
    <source>
        <dbReference type="ARBA" id="ARBA00022777"/>
    </source>
</evidence>
<dbReference type="Pfam" id="PF08448">
    <property type="entry name" value="PAS_4"/>
    <property type="match status" value="1"/>
</dbReference>
<keyword evidence="3 13" id="KW-0597">Phosphoprotein</keyword>
<dbReference type="Gene3D" id="3.30.450.40">
    <property type="match status" value="1"/>
</dbReference>
<dbReference type="InterPro" id="IPR003018">
    <property type="entry name" value="GAF"/>
</dbReference>
<dbReference type="CDD" id="cd00130">
    <property type="entry name" value="PAS"/>
    <property type="match status" value="4"/>
</dbReference>
<feature type="modified residue" description="4-aspartylphosphate" evidence="13">
    <location>
        <position position="1658"/>
    </location>
</feature>
<evidence type="ECO:0000313" key="23">
    <source>
        <dbReference type="Proteomes" id="UP000010475"/>
    </source>
</evidence>
<comment type="catalytic activity">
    <reaction evidence="1">
        <text>ATP + protein L-histidine = ADP + protein N-phospho-L-histidine.</text>
        <dbReference type="EC" id="2.7.13.3"/>
    </reaction>
</comment>
<dbReference type="InterPro" id="IPR003661">
    <property type="entry name" value="HisK_dim/P_dom"/>
</dbReference>
<dbReference type="NCBIfam" id="TIGR00229">
    <property type="entry name" value="sensory_box"/>
    <property type="match status" value="4"/>
</dbReference>
<feature type="compositionally biased region" description="Polar residues" evidence="15">
    <location>
        <begin position="234"/>
        <end position="248"/>
    </location>
</feature>
<evidence type="ECO:0000259" key="16">
    <source>
        <dbReference type="PROSITE" id="PS50109"/>
    </source>
</evidence>
<feature type="modified residue" description="4-aspartylphosphate" evidence="13">
    <location>
        <position position="417"/>
    </location>
</feature>
<dbReference type="Pfam" id="PF00486">
    <property type="entry name" value="Trans_reg_C"/>
    <property type="match status" value="1"/>
</dbReference>